<dbReference type="OrthoDB" id="66903at2759"/>
<dbReference type="InterPro" id="IPR003347">
    <property type="entry name" value="JmjC_dom"/>
</dbReference>
<evidence type="ECO:0000256" key="1">
    <source>
        <dbReference type="SAM" id="MobiDB-lite"/>
    </source>
</evidence>
<dbReference type="Gene3D" id="2.60.120.650">
    <property type="entry name" value="Cupin"/>
    <property type="match status" value="1"/>
</dbReference>
<reference evidence="3" key="1">
    <citation type="submission" date="2013-12" db="EMBL/GenBank/DDBJ databases">
        <title>The Genome Sequence of Aphanomyces astaci APO3.</title>
        <authorList>
            <consortium name="The Broad Institute Genomics Platform"/>
            <person name="Russ C."/>
            <person name="Tyler B."/>
            <person name="van West P."/>
            <person name="Dieguez-Uribeondo J."/>
            <person name="Young S.K."/>
            <person name="Zeng Q."/>
            <person name="Gargeya S."/>
            <person name="Fitzgerald M."/>
            <person name="Abouelleil A."/>
            <person name="Alvarado L."/>
            <person name="Chapman S.B."/>
            <person name="Gainer-Dewar J."/>
            <person name="Goldberg J."/>
            <person name="Griggs A."/>
            <person name="Gujja S."/>
            <person name="Hansen M."/>
            <person name="Howarth C."/>
            <person name="Imamovic A."/>
            <person name="Ireland A."/>
            <person name="Larimer J."/>
            <person name="McCowan C."/>
            <person name="Murphy C."/>
            <person name="Pearson M."/>
            <person name="Poon T.W."/>
            <person name="Priest M."/>
            <person name="Roberts A."/>
            <person name="Saif S."/>
            <person name="Shea T."/>
            <person name="Sykes S."/>
            <person name="Wortman J."/>
            <person name="Nusbaum C."/>
            <person name="Birren B."/>
        </authorList>
    </citation>
    <scope>NUCLEOTIDE SEQUENCE [LARGE SCALE GENOMIC DNA]</scope>
    <source>
        <strain evidence="3">APO3</strain>
    </source>
</reference>
<dbReference type="InterPro" id="IPR050910">
    <property type="entry name" value="JMJD6_ArgDemeth/LysHydrox"/>
</dbReference>
<evidence type="ECO:0000259" key="2">
    <source>
        <dbReference type="PROSITE" id="PS51184"/>
    </source>
</evidence>
<organism evidence="3">
    <name type="scientific">Aphanomyces astaci</name>
    <name type="common">Crayfish plague agent</name>
    <dbReference type="NCBI Taxonomy" id="112090"/>
    <lineage>
        <taxon>Eukaryota</taxon>
        <taxon>Sar</taxon>
        <taxon>Stramenopiles</taxon>
        <taxon>Oomycota</taxon>
        <taxon>Saprolegniomycetes</taxon>
        <taxon>Saprolegniales</taxon>
        <taxon>Verrucalvaceae</taxon>
        <taxon>Aphanomyces</taxon>
    </lineage>
</organism>
<accession>W4HDK3</accession>
<dbReference type="GeneID" id="20802851"/>
<dbReference type="EMBL" id="KI913114">
    <property type="protein sequence ID" value="ETV89656.1"/>
    <property type="molecule type" value="Genomic_DNA"/>
</dbReference>
<dbReference type="GO" id="GO:0106140">
    <property type="term" value="F:P-TEFb complex binding"/>
    <property type="evidence" value="ECO:0007669"/>
    <property type="project" value="TreeGrafter"/>
</dbReference>
<dbReference type="PROSITE" id="PS51184">
    <property type="entry name" value="JMJC"/>
    <property type="match status" value="1"/>
</dbReference>
<dbReference type="Pfam" id="PF13621">
    <property type="entry name" value="Cupin_8"/>
    <property type="match status" value="1"/>
</dbReference>
<dbReference type="SUPFAM" id="SSF51197">
    <property type="entry name" value="Clavaminate synthase-like"/>
    <property type="match status" value="1"/>
</dbReference>
<feature type="non-terminal residue" evidence="3">
    <location>
        <position position="1"/>
    </location>
</feature>
<dbReference type="PANTHER" id="PTHR12480:SF22">
    <property type="entry name" value="JMJC DOMAIN-CONTAINING PROTEIN"/>
    <property type="match status" value="1"/>
</dbReference>
<dbReference type="RefSeq" id="XP_009822056.1">
    <property type="nucleotide sequence ID" value="XM_009823754.1"/>
</dbReference>
<protein>
    <recommendedName>
        <fullName evidence="2">JmjC domain-containing protein</fullName>
    </recommendedName>
</protein>
<dbReference type="GO" id="GO:0033749">
    <property type="term" value="F:histone H4R3 demethylase activity"/>
    <property type="evidence" value="ECO:0007669"/>
    <property type="project" value="TreeGrafter"/>
</dbReference>
<dbReference type="AlphaFoldDB" id="W4HDK3"/>
<dbReference type="SMART" id="SM00558">
    <property type="entry name" value="JmjC"/>
    <property type="match status" value="1"/>
</dbReference>
<name>W4HDK3_APHAT</name>
<dbReference type="GO" id="GO:0005737">
    <property type="term" value="C:cytoplasm"/>
    <property type="evidence" value="ECO:0007669"/>
    <property type="project" value="TreeGrafter"/>
</dbReference>
<dbReference type="VEuPathDB" id="FungiDB:H257_00855"/>
<dbReference type="PANTHER" id="PTHR12480">
    <property type="entry name" value="ARGININE DEMETHYLASE AND LYSYL-HYDROXYLASE JMJD"/>
    <property type="match status" value="1"/>
</dbReference>
<dbReference type="GO" id="GO:0005634">
    <property type="term" value="C:nucleus"/>
    <property type="evidence" value="ECO:0007669"/>
    <property type="project" value="TreeGrafter"/>
</dbReference>
<evidence type="ECO:0000313" key="3">
    <source>
        <dbReference type="EMBL" id="ETV89656.1"/>
    </source>
</evidence>
<feature type="region of interest" description="Disordered" evidence="1">
    <location>
        <begin position="488"/>
        <end position="507"/>
    </location>
</feature>
<proteinExistence type="predicted"/>
<gene>
    <name evidence="3" type="ORF">H257_00855</name>
</gene>
<feature type="domain" description="JmjC" evidence="2">
    <location>
        <begin position="269"/>
        <end position="435"/>
    </location>
</feature>
<sequence>MVVDALAEVARWYRKEQQSVAPASIDEANATSSTLPCCPSTSINRMLSTPPVRAFLEHKVESVRQALQRDHNNHILHASLALFLELLNGTDPRVLHHMAEAIALAPSKGAYKAHRTRIQFNSTAAQKRAFLASSVAATSTEPWSRTMLPVPVEYPSSLSVDTFMTKYAGAGQPVLIKGGASLVMNASWSLESLVANPVVANTMVDTKRKVADSVRWARLEDGPRQSVGSFIQAMQRDDWSAEPPLYIHDVSIPLHFPGTWPHHAPLLTCLLVELTPQVTIPAYFARDYLQQTPEGTMYRETWPSLFVGPRGSESATHVDSFGSNFWMALVQGRKRWRLVHPNDMHLLYPTWHAGSADVVYGVDLASTDESKGDSLYPLFRHARVWECVLEAGDILFVPAGTPHFVQNLEHTVAVSSNYIDATNWTQASSALKHQAYSDPRAAELLLHLQHVEAHRLPSDESSAQVLPPPSISFQEFKHPQIHVRSVRVASPPASPAHDHHTSKRLRSAYADLVADLASPSSSEGDDAVPG</sequence>
<dbReference type="InterPro" id="IPR041667">
    <property type="entry name" value="Cupin_8"/>
</dbReference>